<feature type="domain" description="HNH nuclease" evidence="1">
    <location>
        <begin position="78"/>
        <end position="108"/>
    </location>
</feature>
<dbReference type="InterPro" id="IPR044925">
    <property type="entry name" value="His-Me_finger_sf"/>
</dbReference>
<dbReference type="RefSeq" id="WP_307258883.1">
    <property type="nucleotide sequence ID" value="NZ_JAUSUC010000078.1"/>
</dbReference>
<evidence type="ECO:0000259" key="1">
    <source>
        <dbReference type="Pfam" id="PF13392"/>
    </source>
</evidence>
<dbReference type="Gene3D" id="3.90.75.20">
    <property type="match status" value="1"/>
</dbReference>
<evidence type="ECO:0000313" key="2">
    <source>
        <dbReference type="EMBL" id="MDQ0216799.1"/>
    </source>
</evidence>
<dbReference type="SUPFAM" id="SSF54060">
    <property type="entry name" value="His-Me finger endonucleases"/>
    <property type="match status" value="1"/>
</dbReference>
<sequence length="158" mass="18656">MEAQGRRTFDSRWQVEEARESSREQIAFATYREDYYEELSTYTWTLSNGYPTNATLGGCLHRYMMAKWYGDVVLRDLIEKGYVVDHMNHGHMDCRISNLEFLKHNRNVAKGQYLDKEAKQMRYRLAVTLFKDFFTGCYQITIGCNNHIVAKDRFPPSK</sequence>
<dbReference type="InterPro" id="IPR003615">
    <property type="entry name" value="HNH_nuc"/>
</dbReference>
<proteinExistence type="predicted"/>
<protein>
    <recommendedName>
        <fullName evidence="1">HNH nuclease domain-containing protein</fullName>
    </recommendedName>
</protein>
<dbReference type="EMBL" id="JAUSUC010000078">
    <property type="protein sequence ID" value="MDQ0216799.1"/>
    <property type="molecule type" value="Genomic_DNA"/>
</dbReference>
<gene>
    <name evidence="2" type="ORF">J2S13_003285</name>
</gene>
<organism evidence="2 3">
    <name type="scientific">Oikeobacillus pervagus</name>
    <dbReference type="NCBI Taxonomy" id="1325931"/>
    <lineage>
        <taxon>Bacteria</taxon>
        <taxon>Bacillati</taxon>
        <taxon>Bacillota</taxon>
        <taxon>Bacilli</taxon>
        <taxon>Bacillales</taxon>
        <taxon>Bacillaceae</taxon>
        <taxon>Oikeobacillus</taxon>
    </lineage>
</organism>
<name>A0AAJ1T168_9BACI</name>
<comment type="caution">
    <text evidence="2">The sequence shown here is derived from an EMBL/GenBank/DDBJ whole genome shotgun (WGS) entry which is preliminary data.</text>
</comment>
<dbReference type="Pfam" id="PF13392">
    <property type="entry name" value="HNH_3"/>
    <property type="match status" value="1"/>
</dbReference>
<dbReference type="Proteomes" id="UP001237207">
    <property type="component" value="Unassembled WGS sequence"/>
</dbReference>
<evidence type="ECO:0000313" key="3">
    <source>
        <dbReference type="Proteomes" id="UP001237207"/>
    </source>
</evidence>
<reference evidence="2" key="1">
    <citation type="submission" date="2023-07" db="EMBL/GenBank/DDBJ databases">
        <title>Genomic Encyclopedia of Type Strains, Phase IV (KMG-IV): sequencing the most valuable type-strain genomes for metagenomic binning, comparative biology and taxonomic classification.</title>
        <authorList>
            <person name="Goeker M."/>
        </authorList>
    </citation>
    <scope>NUCLEOTIDE SEQUENCE</scope>
    <source>
        <strain evidence="2">DSM 23947</strain>
    </source>
</reference>
<dbReference type="AlphaFoldDB" id="A0AAJ1T168"/>
<accession>A0AAJ1T168</accession>
<keyword evidence="3" id="KW-1185">Reference proteome</keyword>